<keyword evidence="3" id="KW-0675">Receptor</keyword>
<feature type="signal peptide" evidence="2">
    <location>
        <begin position="1"/>
        <end position="30"/>
    </location>
</feature>
<dbReference type="PANTHER" id="PTHR42928">
    <property type="entry name" value="TRICARBOXYLATE-BINDING PROTEIN"/>
    <property type="match status" value="1"/>
</dbReference>
<evidence type="ECO:0000313" key="3">
    <source>
        <dbReference type="EMBL" id="RCW64765.1"/>
    </source>
</evidence>
<name>A0A368XA91_9BURK</name>
<sequence length="330" mass="34628">MTSRPSLRVRRSLLATVAAVGLGTLCPVHATPAWPDKPIRILVPYGAGQGADILARVMAQELGKSLGQTVYVENKAGAGGNIGTALAAKAPADGYTFLLGTNATNAANGYLYAHPGFDAAADFDAVAMLGLLPMVVCSSAPDLPANGIAQLVEKARARPDSLNVGLPSTSSAVIFAHFVKTAQAPLFGVKYKASAQSMTDVLGGQIPLVIDTVIAARPHLASGRLKALGVTTLKESEVLPGVKSLAEQGVQGFEFVPWDAFFAPRGTPAPVAQKFAEHVQRAMEQPELRRKLLDTGLEPRYMGPAELQAFVAAERQRWGDIIKAAGIRAD</sequence>
<dbReference type="InterPro" id="IPR042100">
    <property type="entry name" value="Bug_dom1"/>
</dbReference>
<dbReference type="Gene3D" id="3.40.190.10">
    <property type="entry name" value="Periplasmic binding protein-like II"/>
    <property type="match status" value="1"/>
</dbReference>
<accession>A0A368XA91</accession>
<dbReference type="Pfam" id="PF03401">
    <property type="entry name" value="TctC"/>
    <property type="match status" value="1"/>
</dbReference>
<evidence type="ECO:0000313" key="4">
    <source>
        <dbReference type="Proteomes" id="UP000252884"/>
    </source>
</evidence>
<dbReference type="Gene3D" id="3.40.190.150">
    <property type="entry name" value="Bordetella uptake gene, domain 1"/>
    <property type="match status" value="1"/>
</dbReference>
<reference evidence="3 4" key="1">
    <citation type="submission" date="2018-07" db="EMBL/GenBank/DDBJ databases">
        <title>Genomic Encyclopedia of Type Strains, Phase IV (KMG-IV): sequencing the most valuable type-strain genomes for metagenomic binning, comparative biology and taxonomic classification.</title>
        <authorList>
            <person name="Goeker M."/>
        </authorList>
    </citation>
    <scope>NUCLEOTIDE SEQUENCE [LARGE SCALE GENOMIC DNA]</scope>
    <source>
        <strain evidence="3 4">DSM 21634</strain>
    </source>
</reference>
<dbReference type="InterPro" id="IPR005064">
    <property type="entry name" value="BUG"/>
</dbReference>
<comment type="caution">
    <text evidence="3">The sequence shown here is derived from an EMBL/GenBank/DDBJ whole genome shotgun (WGS) entry which is preliminary data.</text>
</comment>
<evidence type="ECO:0000256" key="2">
    <source>
        <dbReference type="SAM" id="SignalP"/>
    </source>
</evidence>
<dbReference type="PANTHER" id="PTHR42928:SF5">
    <property type="entry name" value="BLR1237 PROTEIN"/>
    <property type="match status" value="1"/>
</dbReference>
<dbReference type="RefSeq" id="WP_114472135.1">
    <property type="nucleotide sequence ID" value="NZ_QPJK01000014.1"/>
</dbReference>
<proteinExistence type="inferred from homology"/>
<dbReference type="OrthoDB" id="8638638at2"/>
<feature type="chain" id="PRO_5016968853" evidence="2">
    <location>
        <begin position="31"/>
        <end position="330"/>
    </location>
</feature>
<comment type="similarity">
    <text evidence="1">Belongs to the UPF0065 (bug) family.</text>
</comment>
<organism evidence="3 4">
    <name type="scientific">Pseudorhodoferax soli</name>
    <dbReference type="NCBI Taxonomy" id="545864"/>
    <lineage>
        <taxon>Bacteria</taxon>
        <taxon>Pseudomonadati</taxon>
        <taxon>Pseudomonadota</taxon>
        <taxon>Betaproteobacteria</taxon>
        <taxon>Burkholderiales</taxon>
        <taxon>Comamonadaceae</taxon>
    </lineage>
</organism>
<evidence type="ECO:0000256" key="1">
    <source>
        <dbReference type="ARBA" id="ARBA00006987"/>
    </source>
</evidence>
<dbReference type="AlphaFoldDB" id="A0A368XA91"/>
<dbReference type="EMBL" id="QPJK01000014">
    <property type="protein sequence ID" value="RCW64765.1"/>
    <property type="molecule type" value="Genomic_DNA"/>
</dbReference>
<protein>
    <submittedName>
        <fullName evidence="3">Tripartite-type tricarboxylate transporter receptor subunit TctC</fullName>
    </submittedName>
</protein>
<keyword evidence="4" id="KW-1185">Reference proteome</keyword>
<dbReference type="Proteomes" id="UP000252884">
    <property type="component" value="Unassembled WGS sequence"/>
</dbReference>
<dbReference type="PIRSF" id="PIRSF017082">
    <property type="entry name" value="YflP"/>
    <property type="match status" value="1"/>
</dbReference>
<keyword evidence="2" id="KW-0732">Signal</keyword>
<gene>
    <name evidence="3" type="ORF">DES41_11477</name>
</gene>